<reference evidence="3 4" key="1">
    <citation type="journal article" date="2014" name="Science">
        <title>Plant genetics. Early allopolyploid evolution in the post-Neolithic Brassica napus oilseed genome.</title>
        <authorList>
            <person name="Chalhoub B."/>
            <person name="Denoeud F."/>
            <person name="Liu S."/>
            <person name="Parkin I.A."/>
            <person name="Tang H."/>
            <person name="Wang X."/>
            <person name="Chiquet J."/>
            <person name="Belcram H."/>
            <person name="Tong C."/>
            <person name="Samans B."/>
            <person name="Correa M."/>
            <person name="Da Silva C."/>
            <person name="Just J."/>
            <person name="Falentin C."/>
            <person name="Koh C.S."/>
            <person name="Le Clainche I."/>
            <person name="Bernard M."/>
            <person name="Bento P."/>
            <person name="Noel B."/>
            <person name="Labadie K."/>
            <person name="Alberti A."/>
            <person name="Charles M."/>
            <person name="Arnaud D."/>
            <person name="Guo H."/>
            <person name="Daviaud C."/>
            <person name="Alamery S."/>
            <person name="Jabbari K."/>
            <person name="Zhao M."/>
            <person name="Edger P.P."/>
            <person name="Chelaifa H."/>
            <person name="Tack D."/>
            <person name="Lassalle G."/>
            <person name="Mestiri I."/>
            <person name="Schnel N."/>
            <person name="Le Paslier M.C."/>
            <person name="Fan G."/>
            <person name="Renault V."/>
            <person name="Bayer P.E."/>
            <person name="Golicz A.A."/>
            <person name="Manoli S."/>
            <person name="Lee T.H."/>
            <person name="Thi V.H."/>
            <person name="Chalabi S."/>
            <person name="Hu Q."/>
            <person name="Fan C."/>
            <person name="Tollenaere R."/>
            <person name="Lu Y."/>
            <person name="Battail C."/>
            <person name="Shen J."/>
            <person name="Sidebottom C.H."/>
            <person name="Wang X."/>
            <person name="Canaguier A."/>
            <person name="Chauveau A."/>
            <person name="Berard A."/>
            <person name="Deniot G."/>
            <person name="Guan M."/>
            <person name="Liu Z."/>
            <person name="Sun F."/>
            <person name="Lim Y.P."/>
            <person name="Lyons E."/>
            <person name="Town C.D."/>
            <person name="Bancroft I."/>
            <person name="Wang X."/>
            <person name="Meng J."/>
            <person name="Ma J."/>
            <person name="Pires J.C."/>
            <person name="King G.J."/>
            <person name="Brunel D."/>
            <person name="Delourme R."/>
            <person name="Renard M."/>
            <person name="Aury J.M."/>
            <person name="Adams K.L."/>
            <person name="Batley J."/>
            <person name="Snowdon R.J."/>
            <person name="Tost J."/>
            <person name="Edwards D."/>
            <person name="Zhou Y."/>
            <person name="Hua W."/>
            <person name="Sharpe A.G."/>
            <person name="Paterson A.H."/>
            <person name="Guan C."/>
            <person name="Wincker P."/>
        </authorList>
    </citation>
    <scope>NUCLEOTIDE SEQUENCE [LARGE SCALE GENOMIC DNA]</scope>
    <source>
        <strain evidence="4">cv. Darmor-bzh</strain>
    </source>
</reference>
<proteinExistence type="predicted"/>
<dbReference type="EMBL" id="LK032083">
    <property type="protein sequence ID" value="CDY18248.1"/>
    <property type="molecule type" value="Genomic_DNA"/>
</dbReference>
<feature type="signal peptide" evidence="1">
    <location>
        <begin position="1"/>
        <end position="17"/>
    </location>
</feature>
<gene>
    <name evidence="3" type="primary">BnaC05g02710D</name>
    <name evidence="2" type="ORF">DARMORV10_C05P02760.1</name>
    <name evidence="3" type="ORF">GSBRNA2T00002778001</name>
</gene>
<reference evidence="3" key="2">
    <citation type="submission" date="2014-06" db="EMBL/GenBank/DDBJ databases">
        <authorList>
            <person name="Genoscope - CEA"/>
        </authorList>
    </citation>
    <scope>NUCLEOTIDE SEQUENCE</scope>
</reference>
<accession>A0A078G0V0</accession>
<keyword evidence="4" id="KW-1185">Reference proteome</keyword>
<dbReference type="PaxDb" id="3708-A0A078G0V0"/>
<dbReference type="Gramene" id="CDY18248">
    <property type="protein sequence ID" value="CDY18248"/>
    <property type="gene ID" value="GSBRNA2T00002778001"/>
</dbReference>
<keyword evidence="1" id="KW-0732">Signal</keyword>
<evidence type="ECO:0000313" key="3">
    <source>
        <dbReference type="EMBL" id="CDY18248.1"/>
    </source>
</evidence>
<organism evidence="3 4">
    <name type="scientific">Brassica napus</name>
    <name type="common">Rape</name>
    <dbReference type="NCBI Taxonomy" id="3708"/>
    <lineage>
        <taxon>Eukaryota</taxon>
        <taxon>Viridiplantae</taxon>
        <taxon>Streptophyta</taxon>
        <taxon>Embryophyta</taxon>
        <taxon>Tracheophyta</taxon>
        <taxon>Spermatophyta</taxon>
        <taxon>Magnoliopsida</taxon>
        <taxon>eudicotyledons</taxon>
        <taxon>Gunneridae</taxon>
        <taxon>Pentapetalae</taxon>
        <taxon>rosids</taxon>
        <taxon>malvids</taxon>
        <taxon>Brassicales</taxon>
        <taxon>Brassicaceae</taxon>
        <taxon>Brassiceae</taxon>
        <taxon>Brassica</taxon>
    </lineage>
</organism>
<dbReference type="EMBL" id="HG994369">
    <property type="protein sequence ID" value="CAF1923699.1"/>
    <property type="molecule type" value="Genomic_DNA"/>
</dbReference>
<protein>
    <submittedName>
        <fullName evidence="2">(rape) hypothetical protein</fullName>
    </submittedName>
    <submittedName>
        <fullName evidence="3">BnaC05g02710D protein</fullName>
    </submittedName>
</protein>
<evidence type="ECO:0000256" key="1">
    <source>
        <dbReference type="SAM" id="SignalP"/>
    </source>
</evidence>
<sequence>MAMAIVIVMLMASSSLPYVVVGKLTSYEESIQSFEEDCVMRDRPYLSGGIRNTEMTHQRAKEGINQRPNTTEILTFSVDFLSLHSLVSYRVEIAMCQSSHYINNPIFCSHRSLGY</sequence>
<evidence type="ECO:0000313" key="4">
    <source>
        <dbReference type="Proteomes" id="UP000028999"/>
    </source>
</evidence>
<dbReference type="AlphaFoldDB" id="A0A078G0V0"/>
<evidence type="ECO:0000313" key="2">
    <source>
        <dbReference type="EMBL" id="CAF1923699.1"/>
    </source>
</evidence>
<feature type="chain" id="PRO_5040560453" evidence="1">
    <location>
        <begin position="18"/>
        <end position="115"/>
    </location>
</feature>
<reference evidence="2" key="3">
    <citation type="submission" date="2021-01" db="EMBL/GenBank/DDBJ databases">
        <authorList>
            <consortium name="Genoscope - CEA"/>
            <person name="William W."/>
        </authorList>
    </citation>
    <scope>NUCLEOTIDE SEQUENCE</scope>
</reference>
<name>A0A078G0V0_BRANA</name>
<dbReference type="Proteomes" id="UP001295469">
    <property type="component" value="Chromosome C05"/>
</dbReference>
<dbReference type="Proteomes" id="UP000028999">
    <property type="component" value="Unassembled WGS sequence"/>
</dbReference>